<dbReference type="Proteomes" id="UP000073492">
    <property type="component" value="Unassembled WGS sequence"/>
</dbReference>
<feature type="transmembrane region" description="Helical" evidence="2">
    <location>
        <begin position="6"/>
        <end position="26"/>
    </location>
</feature>
<comment type="caution">
    <text evidence="3">The sequence shown here is derived from an EMBL/GenBank/DDBJ whole genome shotgun (WGS) entry which is preliminary data.</text>
</comment>
<evidence type="ECO:0000313" key="4">
    <source>
        <dbReference type="Proteomes" id="UP000073492"/>
    </source>
</evidence>
<evidence type="ECO:0000256" key="2">
    <source>
        <dbReference type="SAM" id="Phobius"/>
    </source>
</evidence>
<name>A0A139IRE4_9PEZI</name>
<feature type="compositionally biased region" description="Polar residues" evidence="1">
    <location>
        <begin position="164"/>
        <end position="173"/>
    </location>
</feature>
<keyword evidence="2" id="KW-0812">Transmembrane</keyword>
<protein>
    <submittedName>
        <fullName evidence="3">Uncharacterized protein</fullName>
    </submittedName>
</protein>
<gene>
    <name evidence="3" type="ORF">AC579_2007</name>
</gene>
<dbReference type="AlphaFoldDB" id="A0A139IRE4"/>
<keyword evidence="2" id="KW-0472">Membrane</keyword>
<evidence type="ECO:0000256" key="1">
    <source>
        <dbReference type="SAM" id="MobiDB-lite"/>
    </source>
</evidence>
<dbReference type="EMBL" id="LFZO01000025">
    <property type="protein sequence ID" value="KXT17124.1"/>
    <property type="molecule type" value="Genomic_DNA"/>
</dbReference>
<keyword evidence="2" id="KW-1133">Transmembrane helix</keyword>
<feature type="region of interest" description="Disordered" evidence="1">
    <location>
        <begin position="128"/>
        <end position="186"/>
    </location>
</feature>
<reference evidence="3 4" key="1">
    <citation type="submission" date="2015-07" db="EMBL/GenBank/DDBJ databases">
        <title>Comparative genomics of the Sigatoka disease complex on banana suggests a link between parallel evolutionary changes in Pseudocercospora fijiensis and Pseudocercospora eumusae and increased virulence on the banana host.</title>
        <authorList>
            <person name="Chang T.-C."/>
            <person name="Salvucci A."/>
            <person name="Crous P.W."/>
            <person name="Stergiopoulos I."/>
        </authorList>
    </citation>
    <scope>NUCLEOTIDE SEQUENCE [LARGE SCALE GENOMIC DNA]</scope>
    <source>
        <strain evidence="3 4">CBS 116634</strain>
    </source>
</reference>
<dbReference type="EMBL" id="LFZO01000025">
    <property type="protein sequence ID" value="KXT17122.1"/>
    <property type="molecule type" value="Genomic_DNA"/>
</dbReference>
<feature type="compositionally biased region" description="Basic and acidic residues" evidence="1">
    <location>
        <begin position="174"/>
        <end position="186"/>
    </location>
</feature>
<proteinExistence type="predicted"/>
<dbReference type="OrthoDB" id="5408025at2759"/>
<accession>A0A139IRE4</accession>
<keyword evidence="4" id="KW-1185">Reference proteome</keyword>
<feature type="compositionally biased region" description="Basic and acidic residues" evidence="1">
    <location>
        <begin position="128"/>
        <end position="160"/>
    </location>
</feature>
<evidence type="ECO:0000313" key="3">
    <source>
        <dbReference type="EMBL" id="KXT17124.1"/>
    </source>
</evidence>
<sequence length="186" mass="20840">MFCIEIFSASRLILSSATFSFLYFVISVREPRAFGIPPSSLASDSDDISAPSPEHRLELSQTPRLSLDTLSLRRLYSLVAKLPSMSAFRMLAPTRAFTRSFTSVRILRAGKETKPADEGRAEEIERVKQQQLREQKEGKNTWKEDIASDSESVVKADRGELNNAKDTISQLQKESAKAAQREKDGK</sequence>
<organism evidence="3 4">
    <name type="scientific">Pseudocercospora musae</name>
    <dbReference type="NCBI Taxonomy" id="113226"/>
    <lineage>
        <taxon>Eukaryota</taxon>
        <taxon>Fungi</taxon>
        <taxon>Dikarya</taxon>
        <taxon>Ascomycota</taxon>
        <taxon>Pezizomycotina</taxon>
        <taxon>Dothideomycetes</taxon>
        <taxon>Dothideomycetidae</taxon>
        <taxon>Mycosphaerellales</taxon>
        <taxon>Mycosphaerellaceae</taxon>
        <taxon>Pseudocercospora</taxon>
    </lineage>
</organism>